<accession>A0A2K3K5Z1</accession>
<dbReference type="AlphaFoldDB" id="A0A2K3K5Z1"/>
<dbReference type="Proteomes" id="UP000236291">
    <property type="component" value="Unassembled WGS sequence"/>
</dbReference>
<comment type="caution">
    <text evidence="2">The sequence shown here is derived from an EMBL/GenBank/DDBJ whole genome shotgun (WGS) entry which is preliminary data.</text>
</comment>
<protein>
    <submittedName>
        <fullName evidence="2">Uncharacterized protein</fullName>
    </submittedName>
</protein>
<sequence length="28" mass="3206">SEADNGDENEMAGPGERRDGKEDCRRRR</sequence>
<gene>
    <name evidence="2" type="ORF">L195_g060792</name>
</gene>
<organism evidence="2 3">
    <name type="scientific">Trifolium pratense</name>
    <name type="common">Red clover</name>
    <dbReference type="NCBI Taxonomy" id="57577"/>
    <lineage>
        <taxon>Eukaryota</taxon>
        <taxon>Viridiplantae</taxon>
        <taxon>Streptophyta</taxon>
        <taxon>Embryophyta</taxon>
        <taxon>Tracheophyta</taxon>
        <taxon>Spermatophyta</taxon>
        <taxon>Magnoliopsida</taxon>
        <taxon>eudicotyledons</taxon>
        <taxon>Gunneridae</taxon>
        <taxon>Pentapetalae</taxon>
        <taxon>rosids</taxon>
        <taxon>fabids</taxon>
        <taxon>Fabales</taxon>
        <taxon>Fabaceae</taxon>
        <taxon>Papilionoideae</taxon>
        <taxon>50 kb inversion clade</taxon>
        <taxon>NPAAA clade</taxon>
        <taxon>Hologalegina</taxon>
        <taxon>IRL clade</taxon>
        <taxon>Trifolieae</taxon>
        <taxon>Trifolium</taxon>
    </lineage>
</organism>
<evidence type="ECO:0000256" key="1">
    <source>
        <dbReference type="SAM" id="MobiDB-lite"/>
    </source>
</evidence>
<proteinExistence type="predicted"/>
<feature type="compositionally biased region" description="Acidic residues" evidence="1">
    <location>
        <begin position="1"/>
        <end position="10"/>
    </location>
</feature>
<dbReference type="EMBL" id="ASHM01143192">
    <property type="protein sequence ID" value="PNX61705.1"/>
    <property type="molecule type" value="Genomic_DNA"/>
</dbReference>
<feature type="compositionally biased region" description="Basic and acidic residues" evidence="1">
    <location>
        <begin position="15"/>
        <end position="28"/>
    </location>
</feature>
<evidence type="ECO:0000313" key="3">
    <source>
        <dbReference type="Proteomes" id="UP000236291"/>
    </source>
</evidence>
<name>A0A2K3K5Z1_TRIPR</name>
<reference evidence="2 3" key="2">
    <citation type="journal article" date="2017" name="Front. Plant Sci.">
        <title>Gene Classification and Mining of Molecular Markers Useful in Red Clover (Trifolium pratense) Breeding.</title>
        <authorList>
            <person name="Istvanek J."/>
            <person name="Dluhosova J."/>
            <person name="Dluhos P."/>
            <person name="Patkova L."/>
            <person name="Nedelnik J."/>
            <person name="Repkova J."/>
        </authorList>
    </citation>
    <scope>NUCLEOTIDE SEQUENCE [LARGE SCALE GENOMIC DNA]</scope>
    <source>
        <strain evidence="3">cv. Tatra</strain>
        <tissue evidence="2">Young leaves</tissue>
    </source>
</reference>
<feature type="region of interest" description="Disordered" evidence="1">
    <location>
        <begin position="1"/>
        <end position="28"/>
    </location>
</feature>
<feature type="non-terminal residue" evidence="2">
    <location>
        <position position="1"/>
    </location>
</feature>
<evidence type="ECO:0000313" key="2">
    <source>
        <dbReference type="EMBL" id="PNX61705.1"/>
    </source>
</evidence>
<reference evidence="2 3" key="1">
    <citation type="journal article" date="2014" name="Am. J. Bot.">
        <title>Genome assembly and annotation for red clover (Trifolium pratense; Fabaceae).</title>
        <authorList>
            <person name="Istvanek J."/>
            <person name="Jaros M."/>
            <person name="Krenek A."/>
            <person name="Repkova J."/>
        </authorList>
    </citation>
    <scope>NUCLEOTIDE SEQUENCE [LARGE SCALE GENOMIC DNA]</scope>
    <source>
        <strain evidence="3">cv. Tatra</strain>
        <tissue evidence="2">Young leaves</tissue>
    </source>
</reference>